<dbReference type="InterPro" id="IPR011049">
    <property type="entry name" value="Serralysin-like_metalloprot_C"/>
</dbReference>
<reference evidence="2" key="1">
    <citation type="submission" date="2020-11" db="EMBL/GenBank/DDBJ databases">
        <title>Nocardioides sp. nov., isolated from Soil of Cynanchum wilfordii Hemsley rhizosphere.</title>
        <authorList>
            <person name="Lee J.-S."/>
            <person name="Suh M.K."/>
            <person name="Kim J.-S."/>
        </authorList>
    </citation>
    <scope>NUCLEOTIDE SEQUENCE</scope>
    <source>
        <strain evidence="2">KCTC 19275</strain>
    </source>
</reference>
<keyword evidence="3" id="KW-1185">Reference proteome</keyword>
<gene>
    <name evidence="2" type="ORF">ISU07_04845</name>
</gene>
<dbReference type="SUPFAM" id="SSF51120">
    <property type="entry name" value="beta-Roll"/>
    <property type="match status" value="1"/>
</dbReference>
<feature type="chain" id="PRO_5037828375" evidence="1">
    <location>
        <begin position="26"/>
        <end position="305"/>
    </location>
</feature>
<evidence type="ECO:0000256" key="1">
    <source>
        <dbReference type="SAM" id="SignalP"/>
    </source>
</evidence>
<dbReference type="AlphaFoldDB" id="A0A930VCH2"/>
<dbReference type="EMBL" id="JADKPN010000001">
    <property type="protein sequence ID" value="MBF4762443.1"/>
    <property type="molecule type" value="Genomic_DNA"/>
</dbReference>
<evidence type="ECO:0000313" key="2">
    <source>
        <dbReference type="EMBL" id="MBF4762443.1"/>
    </source>
</evidence>
<sequence>MVRSWRWCSVAAAMTMLAVAPPADAVPTGTYVDRGTLRIVAAPGDRTVQVAVEQFDGGEAPGPGSYTDVVGHVRLTADVPCGSLEGRFHQCDGTPHRVVLDGGQAHADFSVKAWDSAYVEARLTAGARGGHLVTRASHATFIGRRGPDRVTYRLDDSSGSALERGELVVATGRGDDVVVLQGTGAILHGPHGSPAVIRLGAGDDKFRARIVHGPAPVRVLGRAGADDLQAGSDDASYGGPGDDILGNGRLIVGGSGRDVITAGWQTLRIRAADGEADSVTCLSRRTVVHADPVDRVSGCRVVLHA</sequence>
<name>A0A930VCH2_9ACTN</name>
<protein>
    <submittedName>
        <fullName evidence="2">Uncharacterized protein</fullName>
    </submittedName>
</protein>
<comment type="caution">
    <text evidence="2">The sequence shown here is derived from an EMBL/GenBank/DDBJ whole genome shotgun (WGS) entry which is preliminary data.</text>
</comment>
<keyword evidence="1" id="KW-0732">Signal</keyword>
<accession>A0A930VCH2</accession>
<evidence type="ECO:0000313" key="3">
    <source>
        <dbReference type="Proteomes" id="UP000640489"/>
    </source>
</evidence>
<dbReference type="Proteomes" id="UP000640489">
    <property type="component" value="Unassembled WGS sequence"/>
</dbReference>
<feature type="signal peptide" evidence="1">
    <location>
        <begin position="1"/>
        <end position="25"/>
    </location>
</feature>
<organism evidence="2 3">
    <name type="scientific">Nocardioides islandensis</name>
    <dbReference type="NCBI Taxonomy" id="433663"/>
    <lineage>
        <taxon>Bacteria</taxon>
        <taxon>Bacillati</taxon>
        <taxon>Actinomycetota</taxon>
        <taxon>Actinomycetes</taxon>
        <taxon>Propionibacteriales</taxon>
        <taxon>Nocardioidaceae</taxon>
        <taxon>Nocardioides</taxon>
    </lineage>
</organism>
<proteinExistence type="predicted"/>